<dbReference type="Pfam" id="PF10545">
    <property type="entry name" value="MADF_DNA_bdg"/>
    <property type="match status" value="1"/>
</dbReference>
<reference evidence="3" key="2">
    <citation type="submission" date="2020-05" db="UniProtKB">
        <authorList>
            <consortium name="EnsemblMetazoa"/>
        </authorList>
    </citation>
    <scope>IDENTIFICATION</scope>
    <source>
        <strain evidence="3">WRAIR2</strain>
    </source>
</reference>
<dbReference type="PROSITE" id="PS51029">
    <property type="entry name" value="MADF"/>
    <property type="match status" value="1"/>
</dbReference>
<evidence type="ECO:0000313" key="3">
    <source>
        <dbReference type="EnsemblMetazoa" id="ADIR002392-PA"/>
    </source>
</evidence>
<dbReference type="VEuPathDB" id="VectorBase:ADIR002392"/>
<dbReference type="PANTHER" id="PTHR21505:SF8">
    <property type="entry name" value="DPT-YFP REPRESSOR BY OVEREXPRESSION, ISOFORM D-RELATED"/>
    <property type="match status" value="1"/>
</dbReference>
<evidence type="ECO:0000259" key="2">
    <source>
        <dbReference type="PROSITE" id="PS51029"/>
    </source>
</evidence>
<dbReference type="SMART" id="SM00595">
    <property type="entry name" value="MADF"/>
    <property type="match status" value="1"/>
</dbReference>
<keyword evidence="4" id="KW-1185">Reference proteome</keyword>
<protein>
    <submittedName>
        <fullName evidence="3">MADF domain-containing protein</fullName>
    </submittedName>
</protein>
<dbReference type="Proteomes" id="UP000075884">
    <property type="component" value="Unassembled WGS sequence"/>
</dbReference>
<accession>A0A182N428</accession>
<dbReference type="InterPro" id="IPR006578">
    <property type="entry name" value="MADF-dom"/>
</dbReference>
<organism evidence="3 4">
    <name type="scientific">Anopheles dirus</name>
    <dbReference type="NCBI Taxonomy" id="7168"/>
    <lineage>
        <taxon>Eukaryota</taxon>
        <taxon>Metazoa</taxon>
        <taxon>Ecdysozoa</taxon>
        <taxon>Arthropoda</taxon>
        <taxon>Hexapoda</taxon>
        <taxon>Insecta</taxon>
        <taxon>Pterygota</taxon>
        <taxon>Neoptera</taxon>
        <taxon>Endopterygota</taxon>
        <taxon>Diptera</taxon>
        <taxon>Nematocera</taxon>
        <taxon>Culicoidea</taxon>
        <taxon>Culicidae</taxon>
        <taxon>Anophelinae</taxon>
        <taxon>Anopheles</taxon>
    </lineage>
</organism>
<feature type="domain" description="MADF" evidence="2">
    <location>
        <begin position="12"/>
        <end position="109"/>
    </location>
</feature>
<evidence type="ECO:0000313" key="4">
    <source>
        <dbReference type="Proteomes" id="UP000075884"/>
    </source>
</evidence>
<sequence length="253" mass="29605">MASSSQREFITEFITLYQRFPCLWDATAREYFNRTEKRKAYDRLVQKYREVDKKATHETVARKINGLRTCYRREVAKIRKSLQSGIEGDIYKPTLWYYKLFAFLDDVKVVPEEKKPAYDDCEVGTECKQNAYKGIVERVEIEYVTDEEHIDSNDYVFTGEERLHSACRISSSTFARQAPTSKRKPSPDGQRNGKRTNRASKCDDCFDVYGKHISHKLRSLSQHQNTMAQKLINDVLFEAEMATLNRHCRIVQS</sequence>
<evidence type="ECO:0000256" key="1">
    <source>
        <dbReference type="SAM" id="MobiDB-lite"/>
    </source>
</evidence>
<dbReference type="PANTHER" id="PTHR21505">
    <property type="entry name" value="MADF DOMAIN-CONTAINING PROTEIN-RELATED"/>
    <property type="match status" value="1"/>
</dbReference>
<dbReference type="STRING" id="7168.A0A182N428"/>
<feature type="region of interest" description="Disordered" evidence="1">
    <location>
        <begin position="173"/>
        <end position="197"/>
    </location>
</feature>
<name>A0A182N428_9DIPT</name>
<reference evidence="4" key="1">
    <citation type="submission" date="2013-03" db="EMBL/GenBank/DDBJ databases">
        <title>The Genome Sequence of Anopheles dirus WRAIR2.</title>
        <authorList>
            <consortium name="The Broad Institute Genomics Platform"/>
            <person name="Neafsey D.E."/>
            <person name="Walton C."/>
            <person name="Walker B."/>
            <person name="Young S.K."/>
            <person name="Zeng Q."/>
            <person name="Gargeya S."/>
            <person name="Fitzgerald M."/>
            <person name="Haas B."/>
            <person name="Abouelleil A."/>
            <person name="Allen A.W."/>
            <person name="Alvarado L."/>
            <person name="Arachchi H.M."/>
            <person name="Berlin A.M."/>
            <person name="Chapman S.B."/>
            <person name="Gainer-Dewar J."/>
            <person name="Goldberg J."/>
            <person name="Griggs A."/>
            <person name="Gujja S."/>
            <person name="Hansen M."/>
            <person name="Howarth C."/>
            <person name="Imamovic A."/>
            <person name="Ireland A."/>
            <person name="Larimer J."/>
            <person name="McCowan C."/>
            <person name="Murphy C."/>
            <person name="Pearson M."/>
            <person name="Poon T.W."/>
            <person name="Priest M."/>
            <person name="Roberts A."/>
            <person name="Saif S."/>
            <person name="Shea T."/>
            <person name="Sisk P."/>
            <person name="Sykes S."/>
            <person name="Wortman J."/>
            <person name="Nusbaum C."/>
            <person name="Birren B."/>
        </authorList>
    </citation>
    <scope>NUCLEOTIDE SEQUENCE [LARGE SCALE GENOMIC DNA]</scope>
    <source>
        <strain evidence="4">WRAIR2</strain>
    </source>
</reference>
<proteinExistence type="predicted"/>
<dbReference type="EnsemblMetazoa" id="ADIR002392-RA">
    <property type="protein sequence ID" value="ADIR002392-PA"/>
    <property type="gene ID" value="ADIR002392"/>
</dbReference>
<dbReference type="AlphaFoldDB" id="A0A182N428"/>